<sequence length="176" mass="18492">MEVLRAAEVAAGGGGSDGSGAGLEVVGSGGGAGVSLTLSRSSRHVVVLVSGLPCNNFLKLLMFTSPWRGICHMWEKGREVSAVNRRRHVPAPLLPHPRHCHSLAGTVTLGYTFVLTVAIPARVRNSRKVNCPRRAGAASVWPQRCPRRPAYTTTPAALQGSGGSAWGRHVGEGVWG</sequence>
<reference evidence="1 2" key="1">
    <citation type="submission" date="2019-05" db="EMBL/GenBank/DDBJ databases">
        <title>Another draft genome of Portunus trituberculatus and its Hox gene families provides insights of decapod evolution.</title>
        <authorList>
            <person name="Jeong J.-H."/>
            <person name="Song I."/>
            <person name="Kim S."/>
            <person name="Choi T."/>
            <person name="Kim D."/>
            <person name="Ryu S."/>
            <person name="Kim W."/>
        </authorList>
    </citation>
    <scope>NUCLEOTIDE SEQUENCE [LARGE SCALE GENOMIC DNA]</scope>
    <source>
        <tissue evidence="1">Muscle</tissue>
    </source>
</reference>
<proteinExistence type="predicted"/>
<protein>
    <submittedName>
        <fullName evidence="1">Uncharacterized protein</fullName>
    </submittedName>
</protein>
<evidence type="ECO:0000313" key="1">
    <source>
        <dbReference type="EMBL" id="MPC16565.1"/>
    </source>
</evidence>
<organism evidence="1 2">
    <name type="scientific">Portunus trituberculatus</name>
    <name type="common">Swimming crab</name>
    <name type="synonym">Neptunus trituberculatus</name>
    <dbReference type="NCBI Taxonomy" id="210409"/>
    <lineage>
        <taxon>Eukaryota</taxon>
        <taxon>Metazoa</taxon>
        <taxon>Ecdysozoa</taxon>
        <taxon>Arthropoda</taxon>
        <taxon>Crustacea</taxon>
        <taxon>Multicrustacea</taxon>
        <taxon>Malacostraca</taxon>
        <taxon>Eumalacostraca</taxon>
        <taxon>Eucarida</taxon>
        <taxon>Decapoda</taxon>
        <taxon>Pleocyemata</taxon>
        <taxon>Brachyura</taxon>
        <taxon>Eubrachyura</taxon>
        <taxon>Portunoidea</taxon>
        <taxon>Portunidae</taxon>
        <taxon>Portuninae</taxon>
        <taxon>Portunus</taxon>
    </lineage>
</organism>
<gene>
    <name evidence="1" type="ORF">E2C01_009394</name>
</gene>
<dbReference type="EMBL" id="VSRR010000517">
    <property type="protein sequence ID" value="MPC16565.1"/>
    <property type="molecule type" value="Genomic_DNA"/>
</dbReference>
<comment type="caution">
    <text evidence="1">The sequence shown here is derived from an EMBL/GenBank/DDBJ whole genome shotgun (WGS) entry which is preliminary data.</text>
</comment>
<accession>A0A5B7D512</accession>
<dbReference type="Proteomes" id="UP000324222">
    <property type="component" value="Unassembled WGS sequence"/>
</dbReference>
<name>A0A5B7D512_PORTR</name>
<keyword evidence="2" id="KW-1185">Reference proteome</keyword>
<dbReference type="AlphaFoldDB" id="A0A5B7D512"/>
<evidence type="ECO:0000313" key="2">
    <source>
        <dbReference type="Proteomes" id="UP000324222"/>
    </source>
</evidence>